<evidence type="ECO:0000313" key="3">
    <source>
        <dbReference type="EMBL" id="OAQ20682.1"/>
    </source>
</evidence>
<dbReference type="PANTHER" id="PTHR43125:SF1">
    <property type="entry name" value="INOSITOL-3-PHOSPHATE SYNTHASE"/>
    <property type="match status" value="1"/>
</dbReference>
<keyword evidence="4" id="KW-1185">Reference proteome</keyword>
<comment type="caution">
    <text evidence="3">The sequence shown here is derived from an EMBL/GenBank/DDBJ whole genome shotgun (WGS) entry which is preliminary data.</text>
</comment>
<dbReference type="SUPFAM" id="SSF51735">
    <property type="entry name" value="NAD(P)-binding Rossmann-fold domains"/>
    <property type="match status" value="1"/>
</dbReference>
<dbReference type="GO" id="GO:0004512">
    <property type="term" value="F:inositol-3-phosphate synthase activity"/>
    <property type="evidence" value="ECO:0007669"/>
    <property type="project" value="UniProtKB-EC"/>
</dbReference>
<accession>A0A179D5F1</accession>
<dbReference type="PIRSF" id="PIRSF015578">
    <property type="entry name" value="Myoinos-ppht_syn"/>
    <property type="match status" value="1"/>
</dbReference>
<dbReference type="GO" id="GO:0008654">
    <property type="term" value="P:phospholipid biosynthetic process"/>
    <property type="evidence" value="ECO:0007669"/>
    <property type="project" value="InterPro"/>
</dbReference>
<dbReference type="InterPro" id="IPR036291">
    <property type="entry name" value="NAD(P)-bd_dom_sf"/>
</dbReference>
<organism evidence="3 4">
    <name type="scientific">Thermosulfurimonas dismutans</name>
    <dbReference type="NCBI Taxonomy" id="999894"/>
    <lineage>
        <taxon>Bacteria</taxon>
        <taxon>Pseudomonadati</taxon>
        <taxon>Thermodesulfobacteriota</taxon>
        <taxon>Thermodesulfobacteria</taxon>
        <taxon>Thermodesulfobacteriales</taxon>
        <taxon>Thermodesulfobacteriaceae</taxon>
        <taxon>Thermosulfurimonas</taxon>
    </lineage>
</organism>
<dbReference type="InterPro" id="IPR052199">
    <property type="entry name" value="MIPS"/>
</dbReference>
<dbReference type="EC" id="5.5.1.4" evidence="3"/>
<dbReference type="EMBL" id="LWLG01000008">
    <property type="protein sequence ID" value="OAQ20682.1"/>
    <property type="molecule type" value="Genomic_DNA"/>
</dbReference>
<dbReference type="SUPFAM" id="SSF55347">
    <property type="entry name" value="Glyceraldehyde-3-phosphate dehydrogenase-like, C-terminal domain"/>
    <property type="match status" value="1"/>
</dbReference>
<evidence type="ECO:0000313" key="4">
    <source>
        <dbReference type="Proteomes" id="UP000078390"/>
    </source>
</evidence>
<reference evidence="3 4" key="1">
    <citation type="submission" date="2016-04" db="EMBL/GenBank/DDBJ databases">
        <title>Genome analysis of Thermosulfurimonas dismutans, the first thermophilic sulfur-disproportionating bacterium of the phylum Thermodesulfobacteria.</title>
        <authorList>
            <person name="Mardanov A.V."/>
            <person name="Beletsky A.V."/>
            <person name="Kadnikov V.V."/>
            <person name="Slobodkin A.I."/>
            <person name="Ravin N.V."/>
        </authorList>
    </citation>
    <scope>NUCLEOTIDE SEQUENCE [LARGE SCALE GENOMIC DNA]</scope>
    <source>
        <strain evidence="3 4">S95</strain>
    </source>
</reference>
<dbReference type="STRING" id="999894.TDIS_1297"/>
<proteinExistence type="inferred from homology"/>
<gene>
    <name evidence="3" type="ORF">TDIS_1297</name>
</gene>
<dbReference type="AlphaFoldDB" id="A0A179D5F1"/>
<sequence length="369" mass="40665">MAEKKVKLAIVGVGNCASSLVQGIYYYKEKGLDAIKGVMFPEIGGYHPWDVEVVAAWDVDARKVGKDVAEAIFSPPNCTTVFYPDVPKTGVKVRKGKTLDGCASHMKDYPEGRTFVLSDEKEDDLEDVVAVLKDTGADVLINYVPVGSEEAARFYAEACLRAGVAFVNAMPTFIVSDKEWGERFTKEGIPAVGDDIKSQVGATIVHRTLAQLMIDRGVPIKRTYQLNFGGNTDFLNMLARERLKTKKVSKTEAVSSLIPYDLGAENIHIGPSDYVPWLKDNKIAYIRLEGELFGGVPMYIELKLSVEDSPNSAGSAMDAIRCAKLAKDRGIGGPLLSISAYTMKHPPEQYPDWKARQMTIEFIEGKRER</sequence>
<feature type="domain" description="Myo-inositol-1-phosphate synthase GAPDH-like" evidence="2">
    <location>
        <begin position="201"/>
        <end position="309"/>
    </location>
</feature>
<dbReference type="RefSeq" id="WP_068670505.1">
    <property type="nucleotide sequence ID" value="NZ_LWLG01000008.1"/>
</dbReference>
<dbReference type="Gene3D" id="3.30.360.10">
    <property type="entry name" value="Dihydrodipicolinate Reductase, domain 2"/>
    <property type="match status" value="1"/>
</dbReference>
<evidence type="ECO:0000259" key="2">
    <source>
        <dbReference type="Pfam" id="PF01658"/>
    </source>
</evidence>
<comment type="similarity">
    <text evidence="1">Belongs to the myo-inositol 1-phosphate synthase family.</text>
</comment>
<dbReference type="InterPro" id="IPR002587">
    <property type="entry name" value="Myo-inos-1-P_Synthase"/>
</dbReference>
<keyword evidence="3" id="KW-0413">Isomerase</keyword>
<evidence type="ECO:0000256" key="1">
    <source>
        <dbReference type="ARBA" id="ARBA00010813"/>
    </source>
</evidence>
<dbReference type="Proteomes" id="UP000078390">
    <property type="component" value="Unassembled WGS sequence"/>
</dbReference>
<dbReference type="Gene3D" id="3.40.50.720">
    <property type="entry name" value="NAD(P)-binding Rossmann-like Domain"/>
    <property type="match status" value="1"/>
</dbReference>
<protein>
    <submittedName>
        <fullName evidence="3">Inositol-1-phosphate synthase</fullName>
        <ecNumber evidence="3">5.5.1.4</ecNumber>
    </submittedName>
</protein>
<dbReference type="PATRIC" id="fig|999894.6.peg.1292"/>
<dbReference type="InterPro" id="IPR013021">
    <property type="entry name" value="Myo-inos-1-P_Synthase_GAPDH"/>
</dbReference>
<name>A0A179D5F1_9BACT</name>
<dbReference type="GO" id="GO:0006021">
    <property type="term" value="P:inositol biosynthetic process"/>
    <property type="evidence" value="ECO:0007669"/>
    <property type="project" value="InterPro"/>
</dbReference>
<dbReference type="PANTHER" id="PTHR43125">
    <property type="entry name" value="INOSITOL-3-PHOSPHATE SYNTHASE"/>
    <property type="match status" value="1"/>
</dbReference>
<dbReference type="Pfam" id="PF01658">
    <property type="entry name" value="Inos-1-P_synth"/>
    <property type="match status" value="1"/>
</dbReference>